<accession>A0A1H6VJQ4</accession>
<evidence type="ECO:0000313" key="7">
    <source>
        <dbReference type="EMBL" id="SEJ00990.1"/>
    </source>
</evidence>
<keyword evidence="3" id="KW-0378">Hydrolase</keyword>
<feature type="region of interest" description="Disordered" evidence="4">
    <location>
        <begin position="148"/>
        <end position="168"/>
    </location>
</feature>
<dbReference type="GO" id="GO:0004519">
    <property type="term" value="F:endonuclease activity"/>
    <property type="evidence" value="ECO:0007669"/>
    <property type="project" value="UniProtKB-KW"/>
</dbReference>
<dbReference type="InterPro" id="IPR035437">
    <property type="entry name" value="SNase_OB-fold_sf"/>
</dbReference>
<reference evidence="7 8" key="1">
    <citation type="submission" date="2016-10" db="EMBL/GenBank/DDBJ databases">
        <authorList>
            <person name="de Groot N.N."/>
        </authorList>
    </citation>
    <scope>NUCLEOTIDE SEQUENCE [LARGE SCALE GENOMIC DNA]</scope>
    <source>
        <strain evidence="7 8">DSM 373</strain>
    </source>
</reference>
<dbReference type="OrthoDB" id="6867997at2"/>
<dbReference type="Gene3D" id="2.40.50.90">
    <property type="match status" value="1"/>
</dbReference>
<feature type="chain" id="PRO_5011508241" evidence="5">
    <location>
        <begin position="20"/>
        <end position="168"/>
    </location>
</feature>
<evidence type="ECO:0000256" key="5">
    <source>
        <dbReference type="SAM" id="SignalP"/>
    </source>
</evidence>
<dbReference type="RefSeq" id="WP_090731914.1">
    <property type="nucleotide sequence ID" value="NZ_FNYQ01000038.1"/>
</dbReference>
<dbReference type="SUPFAM" id="SSF50199">
    <property type="entry name" value="Staphylococcal nuclease"/>
    <property type="match status" value="1"/>
</dbReference>
<evidence type="ECO:0000256" key="1">
    <source>
        <dbReference type="ARBA" id="ARBA00022722"/>
    </source>
</evidence>
<evidence type="ECO:0000259" key="6">
    <source>
        <dbReference type="PROSITE" id="PS50830"/>
    </source>
</evidence>
<feature type="domain" description="TNase-like" evidence="6">
    <location>
        <begin position="21"/>
        <end position="156"/>
    </location>
</feature>
<organism evidence="7 8">
    <name type="scientific">Azotobacter beijerinckii</name>
    <dbReference type="NCBI Taxonomy" id="170623"/>
    <lineage>
        <taxon>Bacteria</taxon>
        <taxon>Pseudomonadati</taxon>
        <taxon>Pseudomonadota</taxon>
        <taxon>Gammaproteobacteria</taxon>
        <taxon>Pseudomonadales</taxon>
        <taxon>Pseudomonadaceae</taxon>
        <taxon>Azotobacter</taxon>
    </lineage>
</organism>
<sequence length="168" mass="18519">MPSSPITALLLSLATPLGAAAELSCWVIEVADGDSFACLTADHRLERIRLQAIDAPENGQPFGQHARQNLATLLLERPVTVRWEQHDRDGRILGSVWVSPPDCPACGHTLDAGAAQLAAGMAWWLGEQAPQTEQERERYRFEAHEARARGTGLWQDAEPLPPREWRGP</sequence>
<keyword evidence="5" id="KW-0732">Signal</keyword>
<dbReference type="EMBL" id="FNYQ01000038">
    <property type="protein sequence ID" value="SEJ00990.1"/>
    <property type="molecule type" value="Genomic_DNA"/>
</dbReference>
<dbReference type="PANTHER" id="PTHR12302">
    <property type="entry name" value="EBNA2 BINDING PROTEIN P100"/>
    <property type="match status" value="1"/>
</dbReference>
<evidence type="ECO:0000256" key="3">
    <source>
        <dbReference type="ARBA" id="ARBA00022801"/>
    </source>
</evidence>
<dbReference type="Proteomes" id="UP000199250">
    <property type="component" value="Unassembled WGS sequence"/>
</dbReference>
<dbReference type="Pfam" id="PF00565">
    <property type="entry name" value="SNase"/>
    <property type="match status" value="1"/>
</dbReference>
<evidence type="ECO:0000256" key="4">
    <source>
        <dbReference type="SAM" id="MobiDB-lite"/>
    </source>
</evidence>
<dbReference type="InterPro" id="IPR016071">
    <property type="entry name" value="Staphylococal_nuclease_OB-fold"/>
</dbReference>
<evidence type="ECO:0000256" key="2">
    <source>
        <dbReference type="ARBA" id="ARBA00022759"/>
    </source>
</evidence>
<name>A0A1H6VJQ4_9GAMM</name>
<dbReference type="PROSITE" id="PS50830">
    <property type="entry name" value="TNASE_3"/>
    <property type="match status" value="1"/>
</dbReference>
<protein>
    <submittedName>
        <fullName evidence="7">Endonuclease YncB, thermonuclease family</fullName>
    </submittedName>
</protein>
<dbReference type="SMART" id="SM00318">
    <property type="entry name" value="SNc"/>
    <property type="match status" value="1"/>
</dbReference>
<keyword evidence="1" id="KW-0540">Nuclease</keyword>
<dbReference type="GO" id="GO:0016787">
    <property type="term" value="F:hydrolase activity"/>
    <property type="evidence" value="ECO:0007669"/>
    <property type="project" value="UniProtKB-KW"/>
</dbReference>
<feature type="signal peptide" evidence="5">
    <location>
        <begin position="1"/>
        <end position="19"/>
    </location>
</feature>
<gene>
    <name evidence="7" type="ORF">SAMN04244572_02430</name>
</gene>
<evidence type="ECO:0000313" key="8">
    <source>
        <dbReference type="Proteomes" id="UP000199250"/>
    </source>
</evidence>
<dbReference type="AlphaFoldDB" id="A0A1H6VJQ4"/>
<keyword evidence="2 7" id="KW-0255">Endonuclease</keyword>
<proteinExistence type="predicted"/>
<dbReference type="PANTHER" id="PTHR12302:SF3">
    <property type="entry name" value="SERINE_THREONINE-PROTEIN KINASE 31"/>
    <property type="match status" value="1"/>
</dbReference>